<evidence type="ECO:0000313" key="1">
    <source>
        <dbReference type="EMBL" id="EWS73996.1"/>
    </source>
</evidence>
<dbReference type="GeneID" id="24438985"/>
<dbReference type="RefSeq" id="XP_012653458.1">
    <property type="nucleotide sequence ID" value="XM_012798004.1"/>
</dbReference>
<gene>
    <name evidence="1" type="ORF">TTHERM_000442268</name>
</gene>
<sequence length="138" mass="16617">MAFFTPFYRTISKIKIKTLDKVIQPSKNLFPNFFFKILPQHIFEDLKLETKLSHCSAKINFSFLYILKLIRDVYVQLIFSYSLFKIKNKKLRKVDQNCHQIKQINQKNLYLPKNNQKQTNKQTNKINQLIQNKQTNFN</sequence>
<dbReference type="InParanoid" id="W7XHR8"/>
<name>W7XHR8_TETTS</name>
<proteinExistence type="predicted"/>
<organism evidence="1 2">
    <name type="scientific">Tetrahymena thermophila (strain SB210)</name>
    <dbReference type="NCBI Taxonomy" id="312017"/>
    <lineage>
        <taxon>Eukaryota</taxon>
        <taxon>Sar</taxon>
        <taxon>Alveolata</taxon>
        <taxon>Ciliophora</taxon>
        <taxon>Intramacronucleata</taxon>
        <taxon>Oligohymenophorea</taxon>
        <taxon>Hymenostomatida</taxon>
        <taxon>Tetrahymenina</taxon>
        <taxon>Tetrahymenidae</taxon>
        <taxon>Tetrahymena</taxon>
    </lineage>
</organism>
<dbReference type="AlphaFoldDB" id="W7XHR8"/>
<accession>W7XHR8</accession>
<protein>
    <submittedName>
        <fullName evidence="1">Uncharacterized protein</fullName>
    </submittedName>
</protein>
<dbReference type="EMBL" id="GG662665">
    <property type="protein sequence ID" value="EWS73996.1"/>
    <property type="molecule type" value="Genomic_DNA"/>
</dbReference>
<keyword evidence="2" id="KW-1185">Reference proteome</keyword>
<evidence type="ECO:0000313" key="2">
    <source>
        <dbReference type="Proteomes" id="UP000009168"/>
    </source>
</evidence>
<reference evidence="2" key="1">
    <citation type="journal article" date="2006" name="PLoS Biol.">
        <title>Macronuclear genome sequence of the ciliate Tetrahymena thermophila, a model eukaryote.</title>
        <authorList>
            <person name="Eisen J.A."/>
            <person name="Coyne R.S."/>
            <person name="Wu M."/>
            <person name="Wu D."/>
            <person name="Thiagarajan M."/>
            <person name="Wortman J.R."/>
            <person name="Badger J.H."/>
            <person name="Ren Q."/>
            <person name="Amedeo P."/>
            <person name="Jones K.M."/>
            <person name="Tallon L.J."/>
            <person name="Delcher A.L."/>
            <person name="Salzberg S.L."/>
            <person name="Silva J.C."/>
            <person name="Haas B.J."/>
            <person name="Majoros W.H."/>
            <person name="Farzad M."/>
            <person name="Carlton J.M."/>
            <person name="Smith R.K. Jr."/>
            <person name="Garg J."/>
            <person name="Pearlman R.E."/>
            <person name="Karrer K.M."/>
            <person name="Sun L."/>
            <person name="Manning G."/>
            <person name="Elde N.C."/>
            <person name="Turkewitz A.P."/>
            <person name="Asai D.J."/>
            <person name="Wilkes D.E."/>
            <person name="Wang Y."/>
            <person name="Cai H."/>
            <person name="Collins K."/>
            <person name="Stewart B.A."/>
            <person name="Lee S.R."/>
            <person name="Wilamowska K."/>
            <person name="Weinberg Z."/>
            <person name="Ruzzo W.L."/>
            <person name="Wloga D."/>
            <person name="Gaertig J."/>
            <person name="Frankel J."/>
            <person name="Tsao C.-C."/>
            <person name="Gorovsky M.A."/>
            <person name="Keeling P.J."/>
            <person name="Waller R.F."/>
            <person name="Patron N.J."/>
            <person name="Cherry J.M."/>
            <person name="Stover N.A."/>
            <person name="Krieger C.J."/>
            <person name="del Toro C."/>
            <person name="Ryder H.F."/>
            <person name="Williamson S.C."/>
            <person name="Barbeau R.A."/>
            <person name="Hamilton E.P."/>
            <person name="Orias E."/>
        </authorList>
    </citation>
    <scope>NUCLEOTIDE SEQUENCE [LARGE SCALE GENOMIC DNA]</scope>
    <source>
        <strain evidence="2">SB210</strain>
    </source>
</reference>
<dbReference type="Proteomes" id="UP000009168">
    <property type="component" value="Unassembled WGS sequence"/>
</dbReference>
<dbReference type="KEGG" id="tet:TTHERM_000442268"/>